<reference evidence="2 3" key="1">
    <citation type="submission" date="2018-08" db="EMBL/GenBank/DDBJ databases">
        <title>A genome reference for cultivated species of the human gut microbiota.</title>
        <authorList>
            <person name="Zou Y."/>
            <person name="Xue W."/>
            <person name="Luo G."/>
        </authorList>
    </citation>
    <scope>NUCLEOTIDE SEQUENCE [LARGE SCALE GENOMIC DNA]</scope>
    <source>
        <strain evidence="2 3">AM36-9BH</strain>
    </source>
</reference>
<organism evidence="2 3">
    <name type="scientific">Bacteroides stercoris</name>
    <dbReference type="NCBI Taxonomy" id="46506"/>
    <lineage>
        <taxon>Bacteria</taxon>
        <taxon>Pseudomonadati</taxon>
        <taxon>Bacteroidota</taxon>
        <taxon>Bacteroidia</taxon>
        <taxon>Bacteroidales</taxon>
        <taxon>Bacteroidaceae</taxon>
        <taxon>Bacteroides</taxon>
    </lineage>
</organism>
<accession>A0A413ZVV7</accession>
<comment type="caution">
    <text evidence="2">The sequence shown here is derived from an EMBL/GenBank/DDBJ whole genome shotgun (WGS) entry which is preliminary data.</text>
</comment>
<evidence type="ECO:0000313" key="3">
    <source>
        <dbReference type="Proteomes" id="UP000285305"/>
    </source>
</evidence>
<gene>
    <name evidence="2" type="ORF">DW853_00295</name>
</gene>
<dbReference type="EMBL" id="QSHQ01000001">
    <property type="protein sequence ID" value="RHC33657.1"/>
    <property type="molecule type" value="Genomic_DNA"/>
</dbReference>
<feature type="chain" id="PRO_5019468528" evidence="1">
    <location>
        <begin position="25"/>
        <end position="352"/>
    </location>
</feature>
<feature type="signal peptide" evidence="1">
    <location>
        <begin position="1"/>
        <end position="24"/>
    </location>
</feature>
<dbReference type="AlphaFoldDB" id="A0A413ZVV7"/>
<keyword evidence="1" id="KW-0732">Signal</keyword>
<name>A0A413ZVV7_BACSE</name>
<evidence type="ECO:0000313" key="2">
    <source>
        <dbReference type="EMBL" id="RHC33657.1"/>
    </source>
</evidence>
<protein>
    <submittedName>
        <fullName evidence="2">Uncharacterized protein</fullName>
    </submittedName>
</protein>
<dbReference type="Proteomes" id="UP000285305">
    <property type="component" value="Unassembled WGS sequence"/>
</dbReference>
<evidence type="ECO:0000256" key="1">
    <source>
        <dbReference type="SAM" id="SignalP"/>
    </source>
</evidence>
<dbReference type="RefSeq" id="WP_117899179.1">
    <property type="nucleotide sequence ID" value="NZ_CAXTGL010000052.1"/>
</dbReference>
<proteinExistence type="predicted"/>
<sequence length="352" mass="40474">MMNKFKLSVLTIFLLSISLPRIQAQTNVRAYEKWEATQFVAVSGHQPEDYVLADNNWEIIYNLRTPHTLNELLKMGVKCSDSQLLLLEVGGLIDRTKGKWKCTIPILDEEQTTSLRNISKEIAKSMYSNTKSDFVSLVHTIKEMGFENNALSLVFSYLLDGRMWTKLVLFDEINNHAGWSGCYWVLYEPRKDLKFGTNGFGDMNFILTYLNSEVSPSSKTMDESVEEISKFGKINNPQLISKLIPYGLTNSNGDIQFPIIKKQQDRFHHIIKKLVDSISSELKSNCSNIATQYNISDEKTAMVILYHEVMWYLMDNLIQDNVLHIPAVFKDEKKNKQRLNEVVFFVEGGLMQ</sequence>